<dbReference type="GO" id="GO:0030870">
    <property type="term" value="C:Mre11 complex"/>
    <property type="evidence" value="ECO:0007669"/>
    <property type="project" value="InterPro"/>
</dbReference>
<dbReference type="AlphaFoldDB" id="A0A4P9XAB1"/>
<reference evidence="11" key="1">
    <citation type="journal article" date="2018" name="Nat. Microbiol.">
        <title>Leveraging single-cell genomics to expand the fungal tree of life.</title>
        <authorList>
            <person name="Ahrendt S.R."/>
            <person name="Quandt C.A."/>
            <person name="Ciobanu D."/>
            <person name="Clum A."/>
            <person name="Salamov A."/>
            <person name="Andreopoulos B."/>
            <person name="Cheng J.F."/>
            <person name="Woyke T."/>
            <person name="Pelin A."/>
            <person name="Henrissat B."/>
            <person name="Reynolds N.K."/>
            <person name="Benny G.L."/>
            <person name="Smith M.E."/>
            <person name="James T.Y."/>
            <person name="Grigoriev I.V."/>
        </authorList>
    </citation>
    <scope>NUCLEOTIDE SEQUENCE [LARGE SCALE GENOMIC DNA]</scope>
    <source>
        <strain evidence="11">ATCC 52028</strain>
    </source>
</reference>
<feature type="domain" description="FHA" evidence="9">
    <location>
        <begin position="18"/>
        <end position="98"/>
    </location>
</feature>
<name>A0A4P9XAB1_9FUNG</name>
<dbReference type="Pfam" id="PF00498">
    <property type="entry name" value="FHA"/>
    <property type="match status" value="1"/>
</dbReference>
<organism evidence="10 11">
    <name type="scientific">Caulochytrium protostelioides</name>
    <dbReference type="NCBI Taxonomy" id="1555241"/>
    <lineage>
        <taxon>Eukaryota</taxon>
        <taxon>Fungi</taxon>
        <taxon>Fungi incertae sedis</taxon>
        <taxon>Chytridiomycota</taxon>
        <taxon>Chytridiomycota incertae sedis</taxon>
        <taxon>Chytridiomycetes</taxon>
        <taxon>Caulochytriales</taxon>
        <taxon>Caulochytriaceae</taxon>
        <taxon>Caulochytrium</taxon>
    </lineage>
</organism>
<dbReference type="PANTHER" id="PTHR12162:SF0">
    <property type="entry name" value="NIBRIN"/>
    <property type="match status" value="1"/>
</dbReference>
<proteinExistence type="inferred from homology"/>
<dbReference type="OrthoDB" id="552194at2759"/>
<accession>A0A4P9XAB1</accession>
<dbReference type="SMART" id="SM00240">
    <property type="entry name" value="FHA"/>
    <property type="match status" value="1"/>
</dbReference>
<dbReference type="GO" id="GO:0003684">
    <property type="term" value="F:damaged DNA binding"/>
    <property type="evidence" value="ECO:0007669"/>
    <property type="project" value="TreeGrafter"/>
</dbReference>
<protein>
    <recommendedName>
        <fullName evidence="9">FHA domain-containing protein</fullName>
    </recommendedName>
</protein>
<comment type="subcellular location">
    <subcellularLocation>
        <location evidence="2">Chromosome</location>
    </subcellularLocation>
    <subcellularLocation>
        <location evidence="1">Nucleus</location>
    </subcellularLocation>
</comment>
<evidence type="ECO:0000256" key="1">
    <source>
        <dbReference type="ARBA" id="ARBA00004123"/>
    </source>
</evidence>
<evidence type="ECO:0000256" key="4">
    <source>
        <dbReference type="ARBA" id="ARBA00022763"/>
    </source>
</evidence>
<keyword evidence="3" id="KW-0158">Chromosome</keyword>
<dbReference type="GO" id="GO:0000724">
    <property type="term" value="P:double-strand break repair via homologous recombination"/>
    <property type="evidence" value="ECO:0007669"/>
    <property type="project" value="TreeGrafter"/>
</dbReference>
<sequence length="691" mass="72402">MWVVEGVRDGTAGIVLRPRVGRTEAVTLGRAGCMVRLADPTVSRHHATLSVTAHEAAALDTTASDETASDAAAAAADVTLWVRDEQSSQGTFVNGRRLAPRRLTRLEDGDRLTFGSLLPDGFVVRRRPLVLCCSGMTAALRHEAQQLAGACGVPTTRVWTPLSTHLVMPKFKLTAKLVAALADARPVVGVAWLRALHTPPDGDPLRFVVPDEAAYALPVPPTAPPALAAVVWSPVPARQTLFAGCVVLVPAARGAAALDAEMQHVVTRTGGAVVVLDDPDETAVWPPAEAVIQRCWHDHPGRTDLYVVDDGAHGDDADADDAARWAMVRSDEIVDTVLHVDRRLLGAPYAVRPAHGRSESDASGIVGVPATASPPSSPPSSPDVVMATASQDHRRASRRICEPDPSAAAMDGSPRVSQTPARDGVAATPPTADIRTPPLRSVPATQATQMIPPMPPLPQQRPLDGGSPKRTAVDLVIALYDDDDDDDVDLLTHSGPSQRGRTEAGVDGIPSRVIRAPSLSSAAAASVSATAAAPNPSFVDAAVPAAWPGAAPRASRKRPQPPFDAFMHGLLGDEDEDDGNAEVAQDGKRAEDDETSTAIVKNHDQVDNAGGERPPSLQAARPLSPPQLAAVPATPPPHSDRPSDASVASLASAVAPPPATEPAVAPDAMLAQTTPLPNYKRFRKVAWWTPP</sequence>
<dbReference type="STRING" id="1555241.A0A4P9XAB1"/>
<dbReference type="CDD" id="cd00060">
    <property type="entry name" value="FHA"/>
    <property type="match status" value="1"/>
</dbReference>
<dbReference type="InterPro" id="IPR008984">
    <property type="entry name" value="SMAD_FHA_dom_sf"/>
</dbReference>
<dbReference type="EMBL" id="ML014147">
    <property type="protein sequence ID" value="RKP02294.1"/>
    <property type="molecule type" value="Genomic_DNA"/>
</dbReference>
<dbReference type="Proteomes" id="UP000274922">
    <property type="component" value="Unassembled WGS sequence"/>
</dbReference>
<evidence type="ECO:0000313" key="10">
    <source>
        <dbReference type="EMBL" id="RKP02294.1"/>
    </source>
</evidence>
<keyword evidence="4" id="KW-0227">DNA damage</keyword>
<feature type="region of interest" description="Disordered" evidence="8">
    <location>
        <begin position="353"/>
        <end position="439"/>
    </location>
</feature>
<gene>
    <name evidence="10" type="ORF">CXG81DRAFT_25074</name>
</gene>
<evidence type="ECO:0000256" key="5">
    <source>
        <dbReference type="ARBA" id="ARBA00023204"/>
    </source>
</evidence>
<dbReference type="InterPro" id="IPR040227">
    <property type="entry name" value="Nibrin-rel"/>
</dbReference>
<keyword evidence="6" id="KW-0539">Nucleus</keyword>
<dbReference type="CDD" id="cd17741">
    <property type="entry name" value="BRCT_nibrin"/>
    <property type="match status" value="1"/>
</dbReference>
<keyword evidence="5" id="KW-0234">DNA repair</keyword>
<evidence type="ECO:0000256" key="2">
    <source>
        <dbReference type="ARBA" id="ARBA00004286"/>
    </source>
</evidence>
<evidence type="ECO:0000256" key="3">
    <source>
        <dbReference type="ARBA" id="ARBA00022454"/>
    </source>
</evidence>
<dbReference type="InterPro" id="IPR036420">
    <property type="entry name" value="BRCT_dom_sf"/>
</dbReference>
<evidence type="ECO:0000256" key="7">
    <source>
        <dbReference type="ARBA" id="ARBA00044757"/>
    </source>
</evidence>
<dbReference type="InterPro" id="IPR000253">
    <property type="entry name" value="FHA_dom"/>
</dbReference>
<dbReference type="PROSITE" id="PS50006">
    <property type="entry name" value="FHA_DOMAIN"/>
    <property type="match status" value="1"/>
</dbReference>
<dbReference type="SUPFAM" id="SSF49879">
    <property type="entry name" value="SMAD/FHA domain"/>
    <property type="match status" value="1"/>
</dbReference>
<feature type="region of interest" description="Disordered" evidence="8">
    <location>
        <begin position="551"/>
        <end position="670"/>
    </location>
</feature>
<keyword evidence="11" id="KW-1185">Reference proteome</keyword>
<dbReference type="GO" id="GO:0007095">
    <property type="term" value="P:mitotic G2 DNA damage checkpoint signaling"/>
    <property type="evidence" value="ECO:0007669"/>
    <property type="project" value="InterPro"/>
</dbReference>
<feature type="region of interest" description="Disordered" evidence="8">
    <location>
        <begin position="485"/>
        <end position="509"/>
    </location>
</feature>
<comment type="similarity">
    <text evidence="7">Belongs to the Nibrin family.</text>
</comment>
<dbReference type="PANTHER" id="PTHR12162">
    <property type="entry name" value="NIBRIN-RELATED"/>
    <property type="match status" value="1"/>
</dbReference>
<evidence type="ECO:0000256" key="8">
    <source>
        <dbReference type="SAM" id="MobiDB-lite"/>
    </source>
</evidence>
<dbReference type="SUPFAM" id="SSF52113">
    <property type="entry name" value="BRCT domain"/>
    <property type="match status" value="1"/>
</dbReference>
<evidence type="ECO:0000256" key="6">
    <source>
        <dbReference type="ARBA" id="ARBA00023242"/>
    </source>
</evidence>
<dbReference type="Gene3D" id="3.40.50.10190">
    <property type="entry name" value="BRCT domain"/>
    <property type="match status" value="1"/>
</dbReference>
<dbReference type="Gene3D" id="2.60.200.20">
    <property type="match status" value="1"/>
</dbReference>
<evidence type="ECO:0000259" key="9">
    <source>
        <dbReference type="PROSITE" id="PS50006"/>
    </source>
</evidence>
<evidence type="ECO:0000313" key="11">
    <source>
        <dbReference type="Proteomes" id="UP000274922"/>
    </source>
</evidence>
<feature type="compositionally biased region" description="Basic and acidic residues" evidence="8">
    <location>
        <begin position="391"/>
        <end position="402"/>
    </location>
</feature>
<dbReference type="GO" id="GO:0005694">
    <property type="term" value="C:chromosome"/>
    <property type="evidence" value="ECO:0007669"/>
    <property type="project" value="UniProtKB-SubCell"/>
</dbReference>
<feature type="compositionally biased region" description="Low complexity" evidence="8">
    <location>
        <begin position="644"/>
        <end position="654"/>
    </location>
</feature>